<dbReference type="OrthoDB" id="5243387at2"/>
<dbReference type="GO" id="GO:0003700">
    <property type="term" value="F:DNA-binding transcription factor activity"/>
    <property type="evidence" value="ECO:0007669"/>
    <property type="project" value="TreeGrafter"/>
</dbReference>
<dbReference type="EMBL" id="AP022606">
    <property type="protein sequence ID" value="BBZ10641.1"/>
    <property type="molecule type" value="Genomic_DNA"/>
</dbReference>
<dbReference type="InterPro" id="IPR039538">
    <property type="entry name" value="BetI_C"/>
</dbReference>
<dbReference type="PANTHER" id="PTHR30055">
    <property type="entry name" value="HTH-TYPE TRANSCRIPTIONAL REGULATOR RUTR"/>
    <property type="match status" value="1"/>
</dbReference>
<keyword evidence="1" id="KW-0678">Repressor</keyword>
<proteinExistence type="predicted"/>
<evidence type="ECO:0000256" key="3">
    <source>
        <dbReference type="ARBA" id="ARBA00023125"/>
    </source>
</evidence>
<dbReference type="Proteomes" id="UP000192441">
    <property type="component" value="Unassembled WGS sequence"/>
</dbReference>
<dbReference type="Proteomes" id="UP000467379">
    <property type="component" value="Chromosome"/>
</dbReference>
<dbReference type="InterPro" id="IPR009057">
    <property type="entry name" value="Homeodomain-like_sf"/>
</dbReference>
<evidence type="ECO:0000256" key="2">
    <source>
        <dbReference type="ARBA" id="ARBA00023015"/>
    </source>
</evidence>
<dbReference type="InterPro" id="IPR036271">
    <property type="entry name" value="Tet_transcr_reg_TetR-rel_C_sf"/>
</dbReference>
<gene>
    <name evidence="7" type="primary">acrR</name>
    <name evidence="8" type="ORF">BST20_05620</name>
    <name evidence="7" type="ORF">MBRA_08360</name>
</gene>
<evidence type="ECO:0000313" key="7">
    <source>
        <dbReference type="EMBL" id="BBZ10641.1"/>
    </source>
</evidence>
<evidence type="ECO:0000256" key="5">
    <source>
        <dbReference type="PROSITE-ProRule" id="PRU00335"/>
    </source>
</evidence>
<dbReference type="PROSITE" id="PS50977">
    <property type="entry name" value="HTH_TETR_2"/>
    <property type="match status" value="1"/>
</dbReference>
<dbReference type="RefSeq" id="WP_083130309.1">
    <property type="nucleotide sequence ID" value="NZ_AP022606.1"/>
</dbReference>
<organism evidence="8 9">
    <name type="scientific">Mycobacterium branderi</name>
    <dbReference type="NCBI Taxonomy" id="43348"/>
    <lineage>
        <taxon>Bacteria</taxon>
        <taxon>Bacillati</taxon>
        <taxon>Actinomycetota</taxon>
        <taxon>Actinomycetes</taxon>
        <taxon>Mycobacteriales</taxon>
        <taxon>Mycobacteriaceae</taxon>
        <taxon>Mycobacterium</taxon>
    </lineage>
</organism>
<keyword evidence="4" id="KW-0804">Transcription</keyword>
<dbReference type="InterPro" id="IPR001647">
    <property type="entry name" value="HTH_TetR"/>
</dbReference>
<dbReference type="SUPFAM" id="SSF48498">
    <property type="entry name" value="Tetracyclin repressor-like, C-terminal domain"/>
    <property type="match status" value="1"/>
</dbReference>
<dbReference type="InterPro" id="IPR050109">
    <property type="entry name" value="HTH-type_TetR-like_transc_reg"/>
</dbReference>
<dbReference type="PRINTS" id="PR00455">
    <property type="entry name" value="HTHTETR"/>
</dbReference>
<accession>A0A7I7W1X6</accession>
<dbReference type="PANTHER" id="PTHR30055:SF219">
    <property type="entry name" value="TRANSCRIPTIONAL REGULATORY PROTEIN"/>
    <property type="match status" value="1"/>
</dbReference>
<keyword evidence="10" id="KW-1185">Reference proteome</keyword>
<dbReference type="AlphaFoldDB" id="A0A7I7W1X6"/>
<evidence type="ECO:0000313" key="9">
    <source>
        <dbReference type="Proteomes" id="UP000192441"/>
    </source>
</evidence>
<evidence type="ECO:0000313" key="8">
    <source>
        <dbReference type="EMBL" id="ORA41564.1"/>
    </source>
</evidence>
<evidence type="ECO:0000313" key="10">
    <source>
        <dbReference type="Proteomes" id="UP000467379"/>
    </source>
</evidence>
<dbReference type="EMBL" id="MVHM01000001">
    <property type="protein sequence ID" value="ORA41564.1"/>
    <property type="molecule type" value="Genomic_DNA"/>
</dbReference>
<keyword evidence="3 5" id="KW-0238">DNA-binding</keyword>
<evidence type="ECO:0000256" key="1">
    <source>
        <dbReference type="ARBA" id="ARBA00022491"/>
    </source>
</evidence>
<evidence type="ECO:0000259" key="6">
    <source>
        <dbReference type="PROSITE" id="PS50977"/>
    </source>
</evidence>
<feature type="DNA-binding region" description="H-T-H motif" evidence="5">
    <location>
        <begin position="28"/>
        <end position="47"/>
    </location>
</feature>
<protein>
    <submittedName>
        <fullName evidence="7">TetR family transcriptional regulator</fullName>
    </submittedName>
</protein>
<evidence type="ECO:0000256" key="4">
    <source>
        <dbReference type="ARBA" id="ARBA00023163"/>
    </source>
</evidence>
<dbReference type="Pfam" id="PF13977">
    <property type="entry name" value="TetR_C_6"/>
    <property type="match status" value="1"/>
</dbReference>
<dbReference type="Pfam" id="PF00440">
    <property type="entry name" value="TetR_N"/>
    <property type="match status" value="1"/>
</dbReference>
<reference evidence="7" key="3">
    <citation type="submission" date="2020-02" db="EMBL/GenBank/DDBJ databases">
        <authorList>
            <person name="Matsumoto Y."/>
            <person name="Kinjo T."/>
            <person name="Motooka D."/>
            <person name="Nabeya D."/>
            <person name="Jung N."/>
            <person name="Uechi K."/>
            <person name="Horii T."/>
            <person name="Iida T."/>
            <person name="Fujita J."/>
            <person name="Nakamura S."/>
        </authorList>
    </citation>
    <scope>NUCLEOTIDE SEQUENCE</scope>
    <source>
        <strain evidence="7">JCM 12687</strain>
    </source>
</reference>
<dbReference type="Gene3D" id="1.10.357.10">
    <property type="entry name" value="Tetracycline Repressor, domain 2"/>
    <property type="match status" value="1"/>
</dbReference>
<sequence length="196" mass="21405">MTRRTGNRERLLDAAIRCIQDRGYARTTARDLVAASNTNLGAITYHFDSKEALLNEALAECCRRWLEQVRHASATTTSEDPWEVAVTAAQRALEAGRPVAVAYLETWAQAERVPGLRDQLAEHYREFRSSTASLVQSIAGQPAESVPDPEALAAILVAVVDGLTIQWLLDPDSVPDGARLAGVLRRLTTPDSAQRG</sequence>
<reference evidence="7 10" key="2">
    <citation type="journal article" date="2019" name="Emerg. Microbes Infect.">
        <title>Comprehensive subspecies identification of 175 nontuberculous mycobacteria species based on 7547 genomic profiles.</title>
        <authorList>
            <person name="Matsumoto Y."/>
            <person name="Kinjo T."/>
            <person name="Motooka D."/>
            <person name="Nabeya D."/>
            <person name="Jung N."/>
            <person name="Uechi K."/>
            <person name="Horii T."/>
            <person name="Iida T."/>
            <person name="Fujita J."/>
            <person name="Nakamura S."/>
        </authorList>
    </citation>
    <scope>NUCLEOTIDE SEQUENCE [LARGE SCALE GENOMIC DNA]</scope>
    <source>
        <strain evidence="7 10">JCM 12687</strain>
    </source>
</reference>
<feature type="domain" description="HTH tetR-type" evidence="6">
    <location>
        <begin position="5"/>
        <end position="65"/>
    </location>
</feature>
<dbReference type="GO" id="GO:0000976">
    <property type="term" value="F:transcription cis-regulatory region binding"/>
    <property type="evidence" value="ECO:0007669"/>
    <property type="project" value="TreeGrafter"/>
</dbReference>
<dbReference type="SUPFAM" id="SSF46689">
    <property type="entry name" value="Homeodomain-like"/>
    <property type="match status" value="1"/>
</dbReference>
<name>A0A7I7W1X6_9MYCO</name>
<reference evidence="8 9" key="1">
    <citation type="submission" date="2016-12" db="EMBL/GenBank/DDBJ databases">
        <title>The new phylogeny of genus Mycobacterium.</title>
        <authorList>
            <person name="Tortoli E."/>
            <person name="Trovato A."/>
            <person name="Cirillo D.M."/>
        </authorList>
    </citation>
    <scope>NUCLEOTIDE SEQUENCE [LARGE SCALE GENOMIC DNA]</scope>
    <source>
        <strain evidence="8 9">DSM 44624</strain>
    </source>
</reference>
<keyword evidence="2" id="KW-0805">Transcription regulation</keyword>